<feature type="domain" description="Luciferase-like" evidence="5">
    <location>
        <begin position="22"/>
        <end position="251"/>
    </location>
</feature>
<sequence>MLLQIGNPMKFGLVPVNIGIIDPEQMITVAQTAEDTGFESVWTFEHVIVPLDYQSKYPYAASGKMGVTPETPFVDPLIALTAIAAQTKTIRLATGVNIVAQSNPLLLAKQAASLDFLSGGRFMLGAGIGWLQEEFAAMGVPFERRGARFDDYMVAMKKVWSGEVVEHDSDFLTWHGFKSYPLPTQKSVQKPGVPIIMGGKAGKIYERIAKHGDGWFIPSAEPDELTTMLVELRAACEAEGRNYTEIELTTMWSPKGGKDSLKALADLGIDRVVTILGGNIDAIKA</sequence>
<dbReference type="Gene3D" id="3.20.20.30">
    <property type="entry name" value="Luciferase-like domain"/>
    <property type="match status" value="1"/>
</dbReference>
<keyword evidence="2" id="KW-0288">FMN</keyword>
<dbReference type="PANTHER" id="PTHR42847:SF4">
    <property type="entry name" value="ALKANESULFONATE MONOOXYGENASE-RELATED"/>
    <property type="match status" value="1"/>
</dbReference>
<dbReference type="GO" id="GO:0046306">
    <property type="term" value="P:alkanesulfonate catabolic process"/>
    <property type="evidence" value="ECO:0007669"/>
    <property type="project" value="TreeGrafter"/>
</dbReference>
<dbReference type="InterPro" id="IPR019921">
    <property type="entry name" value="Lucif-like_OxRdtase_Rv2161c"/>
</dbReference>
<feature type="non-terminal residue" evidence="6">
    <location>
        <position position="285"/>
    </location>
</feature>
<protein>
    <recommendedName>
        <fullName evidence="5">Luciferase-like domain-containing protein</fullName>
    </recommendedName>
</protein>
<dbReference type="AlphaFoldDB" id="A0A382JLP3"/>
<dbReference type="EMBL" id="UINC01074925">
    <property type="protein sequence ID" value="SVC12605.1"/>
    <property type="molecule type" value="Genomic_DNA"/>
</dbReference>
<evidence type="ECO:0000256" key="1">
    <source>
        <dbReference type="ARBA" id="ARBA00022630"/>
    </source>
</evidence>
<evidence type="ECO:0000256" key="4">
    <source>
        <dbReference type="ARBA" id="ARBA00023033"/>
    </source>
</evidence>
<organism evidence="6">
    <name type="scientific">marine metagenome</name>
    <dbReference type="NCBI Taxonomy" id="408172"/>
    <lineage>
        <taxon>unclassified sequences</taxon>
        <taxon>metagenomes</taxon>
        <taxon>ecological metagenomes</taxon>
    </lineage>
</organism>
<proteinExistence type="predicted"/>
<evidence type="ECO:0000313" key="6">
    <source>
        <dbReference type="EMBL" id="SVC12605.1"/>
    </source>
</evidence>
<dbReference type="InterPro" id="IPR011251">
    <property type="entry name" value="Luciferase-like_dom"/>
</dbReference>
<dbReference type="PANTHER" id="PTHR42847">
    <property type="entry name" value="ALKANESULFONATE MONOOXYGENASE"/>
    <property type="match status" value="1"/>
</dbReference>
<dbReference type="SUPFAM" id="SSF51679">
    <property type="entry name" value="Bacterial luciferase-like"/>
    <property type="match status" value="1"/>
</dbReference>
<accession>A0A382JLP3</accession>
<keyword evidence="1" id="KW-0285">Flavoprotein</keyword>
<gene>
    <name evidence="6" type="ORF">METZ01_LOCUS265459</name>
</gene>
<evidence type="ECO:0000256" key="3">
    <source>
        <dbReference type="ARBA" id="ARBA00023002"/>
    </source>
</evidence>
<dbReference type="Pfam" id="PF00296">
    <property type="entry name" value="Bac_luciferase"/>
    <property type="match status" value="1"/>
</dbReference>
<reference evidence="6" key="1">
    <citation type="submission" date="2018-05" db="EMBL/GenBank/DDBJ databases">
        <authorList>
            <person name="Lanie J.A."/>
            <person name="Ng W.-L."/>
            <person name="Kazmierczak K.M."/>
            <person name="Andrzejewski T.M."/>
            <person name="Davidsen T.M."/>
            <person name="Wayne K.J."/>
            <person name="Tettelin H."/>
            <person name="Glass J.I."/>
            <person name="Rusch D."/>
            <person name="Podicherti R."/>
            <person name="Tsui H.-C.T."/>
            <person name="Winkler M.E."/>
        </authorList>
    </citation>
    <scope>NUCLEOTIDE SEQUENCE</scope>
</reference>
<evidence type="ECO:0000256" key="2">
    <source>
        <dbReference type="ARBA" id="ARBA00022643"/>
    </source>
</evidence>
<keyword evidence="4" id="KW-0503">Monooxygenase</keyword>
<dbReference type="InterPro" id="IPR050172">
    <property type="entry name" value="SsuD_RutA_monooxygenase"/>
</dbReference>
<name>A0A382JLP3_9ZZZZ</name>
<evidence type="ECO:0000259" key="5">
    <source>
        <dbReference type="Pfam" id="PF00296"/>
    </source>
</evidence>
<dbReference type="GO" id="GO:0008726">
    <property type="term" value="F:alkanesulfonate monooxygenase activity"/>
    <property type="evidence" value="ECO:0007669"/>
    <property type="project" value="TreeGrafter"/>
</dbReference>
<dbReference type="InterPro" id="IPR036661">
    <property type="entry name" value="Luciferase-like_sf"/>
</dbReference>
<dbReference type="NCBIfam" id="TIGR03619">
    <property type="entry name" value="F420_Rv2161c"/>
    <property type="match status" value="1"/>
</dbReference>
<keyword evidence="3" id="KW-0560">Oxidoreductase</keyword>